<dbReference type="RefSeq" id="WP_009150914.1">
    <property type="nucleotide sequence ID" value="NZ_JH603170.1"/>
</dbReference>
<sequence>MNQGGSHYELVRVSLQANRFAKAEARCRSLLQSHPDDHQALYYLGIAMLGQGRLTEALENLQHALRFAPANGDYWLKLTEVLLELERPAEALDILDDLIGKGLDWPSALDLKTRAEQALRQVSEREIAREQAIQDARDGPASNLCVGGTEAKPGWLILNIQPGPDVDEIGDIRDLSMFADQCFEEVYASHVLEHVPQQFVIETLQGLYRILKPNGRVMISVPDMDVLCRGFLSERFSFADRVEIMRMMFGGQVNEYDFHFVGFNYEILSRLLTAAGFSRVRRVERFGLFLDTSDCAPYGEPISLNLIAFREA</sequence>
<dbReference type="Proteomes" id="UP000002964">
    <property type="component" value="Unassembled WGS sequence"/>
</dbReference>
<dbReference type="InterPro" id="IPR011990">
    <property type="entry name" value="TPR-like_helical_dom_sf"/>
</dbReference>
<dbReference type="Gene3D" id="3.40.50.150">
    <property type="entry name" value="Vaccinia Virus protein VP39"/>
    <property type="match status" value="1"/>
</dbReference>
<keyword evidence="5" id="KW-1185">Reference proteome</keyword>
<dbReference type="Pfam" id="PF14559">
    <property type="entry name" value="TPR_19"/>
    <property type="match status" value="1"/>
</dbReference>
<evidence type="ECO:0000313" key="4">
    <source>
        <dbReference type="EMBL" id="EIC20511.1"/>
    </source>
</evidence>
<dbReference type="OrthoDB" id="932345at2"/>
<dbReference type="eggNOG" id="COG0457">
    <property type="taxonomic scope" value="Bacteria"/>
</dbReference>
<keyword evidence="1" id="KW-0677">Repeat</keyword>
<dbReference type="SUPFAM" id="SSF53335">
    <property type="entry name" value="S-adenosyl-L-methionine-dependent methyltransferases"/>
    <property type="match status" value="1"/>
</dbReference>
<gene>
    <name evidence="4" type="ORF">Thi970DRAFT_04152</name>
</gene>
<dbReference type="HOGENOM" id="CLU_891205_0_0_6"/>
<reference evidence="5" key="1">
    <citation type="submission" date="2011-06" db="EMBL/GenBank/DDBJ databases">
        <authorList>
            <consortium name="US DOE Joint Genome Institute (JGI-PGF)"/>
            <person name="Lucas S."/>
            <person name="Han J."/>
            <person name="Lapidus A."/>
            <person name="Cheng J.-F."/>
            <person name="Goodwin L."/>
            <person name="Pitluck S."/>
            <person name="Peters L."/>
            <person name="Land M.L."/>
            <person name="Hauser L."/>
            <person name="Vogl K."/>
            <person name="Liu Z."/>
            <person name="Overmann J."/>
            <person name="Frigaard N.-U."/>
            <person name="Bryant D.A."/>
            <person name="Woyke T.J."/>
        </authorList>
    </citation>
    <scope>NUCLEOTIDE SEQUENCE [LARGE SCALE GENOMIC DNA]</scope>
    <source>
        <strain evidence="5">970</strain>
    </source>
</reference>
<dbReference type="AlphaFoldDB" id="H8Z5A4"/>
<dbReference type="InterPro" id="IPR051685">
    <property type="entry name" value="Ycf3/AcsC/BcsC/TPR_MFPF"/>
</dbReference>
<dbReference type="eggNOG" id="COG4627">
    <property type="taxonomic scope" value="Bacteria"/>
</dbReference>
<dbReference type="InterPro" id="IPR029063">
    <property type="entry name" value="SAM-dependent_MTases_sf"/>
</dbReference>
<evidence type="ECO:0000256" key="3">
    <source>
        <dbReference type="PROSITE-ProRule" id="PRU00339"/>
    </source>
</evidence>
<keyword evidence="2 3" id="KW-0802">TPR repeat</keyword>
<proteinExistence type="predicted"/>
<dbReference type="STRING" id="631362.Thi970DRAFT_04152"/>
<evidence type="ECO:0000256" key="2">
    <source>
        <dbReference type="ARBA" id="ARBA00022803"/>
    </source>
</evidence>
<name>H8Z5A4_9GAMM</name>
<dbReference type="SUPFAM" id="SSF48452">
    <property type="entry name" value="TPR-like"/>
    <property type="match status" value="1"/>
</dbReference>
<evidence type="ECO:0000313" key="5">
    <source>
        <dbReference type="Proteomes" id="UP000002964"/>
    </source>
</evidence>
<dbReference type="PANTHER" id="PTHR44943:SF8">
    <property type="entry name" value="TPR REPEAT-CONTAINING PROTEIN MJ0263"/>
    <property type="match status" value="1"/>
</dbReference>
<dbReference type="Gene3D" id="1.25.40.10">
    <property type="entry name" value="Tetratricopeptide repeat domain"/>
    <property type="match status" value="1"/>
</dbReference>
<dbReference type="InterPro" id="IPR019734">
    <property type="entry name" value="TPR_rpt"/>
</dbReference>
<evidence type="ECO:0000256" key="1">
    <source>
        <dbReference type="ARBA" id="ARBA00022737"/>
    </source>
</evidence>
<dbReference type="EMBL" id="JH603170">
    <property type="protein sequence ID" value="EIC20511.1"/>
    <property type="molecule type" value="Genomic_DNA"/>
</dbReference>
<organism evidence="4 5">
    <name type="scientific">Thiorhodovibrio frisius</name>
    <dbReference type="NCBI Taxonomy" id="631362"/>
    <lineage>
        <taxon>Bacteria</taxon>
        <taxon>Pseudomonadati</taxon>
        <taxon>Pseudomonadota</taxon>
        <taxon>Gammaproteobacteria</taxon>
        <taxon>Chromatiales</taxon>
        <taxon>Chromatiaceae</taxon>
        <taxon>Thiorhodovibrio</taxon>
    </lineage>
</organism>
<feature type="repeat" description="TPR" evidence="3">
    <location>
        <begin position="38"/>
        <end position="71"/>
    </location>
</feature>
<accession>H8Z5A4</accession>
<protein>
    <submittedName>
        <fullName evidence="4">Uncharacterized protein</fullName>
    </submittedName>
</protein>
<dbReference type="Pfam" id="PF13489">
    <property type="entry name" value="Methyltransf_23"/>
    <property type="match status" value="1"/>
</dbReference>
<dbReference type="PANTHER" id="PTHR44943">
    <property type="entry name" value="CELLULOSE SYNTHASE OPERON PROTEIN C"/>
    <property type="match status" value="1"/>
</dbReference>
<dbReference type="PROSITE" id="PS50005">
    <property type="entry name" value="TPR"/>
    <property type="match status" value="1"/>
</dbReference>
<reference evidence="4 5" key="2">
    <citation type="submission" date="2011-11" db="EMBL/GenBank/DDBJ databases">
        <authorList>
            <consortium name="US DOE Joint Genome Institute"/>
            <person name="Lucas S."/>
            <person name="Han J."/>
            <person name="Lapidus A."/>
            <person name="Cheng J.-F."/>
            <person name="Goodwin L."/>
            <person name="Pitluck S."/>
            <person name="Peters L."/>
            <person name="Ovchinnikova G."/>
            <person name="Zhang X."/>
            <person name="Detter J.C."/>
            <person name="Han C."/>
            <person name="Tapia R."/>
            <person name="Land M."/>
            <person name="Hauser L."/>
            <person name="Kyrpides N."/>
            <person name="Ivanova N."/>
            <person name="Pagani I."/>
            <person name="Vogl K."/>
            <person name="Liu Z."/>
            <person name="Overmann J."/>
            <person name="Frigaard N.-U."/>
            <person name="Bryant D."/>
            <person name="Woyke T."/>
        </authorList>
    </citation>
    <scope>NUCLEOTIDE SEQUENCE [LARGE SCALE GENOMIC DNA]</scope>
    <source>
        <strain evidence="4 5">970</strain>
    </source>
</reference>